<dbReference type="EMBL" id="LRGB01000868">
    <property type="protein sequence ID" value="KZS15577.1"/>
    <property type="molecule type" value="Genomic_DNA"/>
</dbReference>
<accession>A0A164YT36</accession>
<name>A0A164YT36_9CRUS</name>
<proteinExistence type="predicted"/>
<sequence length="66" mass="7456">MSSSLNNWQFFAIDRSQNQNDVAKYNDLNLYSVDYGTDKKGGAGYRVITSKKIIKIKSVARAHESI</sequence>
<evidence type="ECO:0000313" key="2">
    <source>
        <dbReference type="Proteomes" id="UP000076858"/>
    </source>
</evidence>
<comment type="caution">
    <text evidence="1">The sequence shown here is derived from an EMBL/GenBank/DDBJ whole genome shotgun (WGS) entry which is preliminary data.</text>
</comment>
<reference evidence="1 2" key="1">
    <citation type="submission" date="2016-03" db="EMBL/GenBank/DDBJ databases">
        <title>EvidentialGene: Evidence-directed Construction of Genes on Genomes.</title>
        <authorList>
            <person name="Gilbert D.G."/>
            <person name="Choi J.-H."/>
            <person name="Mockaitis K."/>
            <person name="Colbourne J."/>
            <person name="Pfrender M."/>
        </authorList>
    </citation>
    <scope>NUCLEOTIDE SEQUENCE [LARGE SCALE GENOMIC DNA]</scope>
    <source>
        <strain evidence="1 2">Xinb3</strain>
        <tissue evidence="1">Complete organism</tissue>
    </source>
</reference>
<evidence type="ECO:0000313" key="1">
    <source>
        <dbReference type="EMBL" id="KZS15577.1"/>
    </source>
</evidence>
<dbReference type="AlphaFoldDB" id="A0A164YT36"/>
<gene>
    <name evidence="1" type="ORF">APZ42_018771</name>
</gene>
<organism evidence="1 2">
    <name type="scientific">Daphnia magna</name>
    <dbReference type="NCBI Taxonomy" id="35525"/>
    <lineage>
        <taxon>Eukaryota</taxon>
        <taxon>Metazoa</taxon>
        <taxon>Ecdysozoa</taxon>
        <taxon>Arthropoda</taxon>
        <taxon>Crustacea</taxon>
        <taxon>Branchiopoda</taxon>
        <taxon>Diplostraca</taxon>
        <taxon>Cladocera</taxon>
        <taxon>Anomopoda</taxon>
        <taxon>Daphniidae</taxon>
        <taxon>Daphnia</taxon>
    </lineage>
</organism>
<dbReference type="Proteomes" id="UP000076858">
    <property type="component" value="Unassembled WGS sequence"/>
</dbReference>
<keyword evidence="2" id="KW-1185">Reference proteome</keyword>
<protein>
    <submittedName>
        <fullName evidence="1">Uncharacterized protein</fullName>
    </submittedName>
</protein>